<keyword evidence="3" id="KW-1185">Reference proteome</keyword>
<evidence type="ECO:0000313" key="2">
    <source>
        <dbReference type="EMBL" id="GIJ03842.1"/>
    </source>
</evidence>
<accession>A0A8J3Y9M6</accession>
<sequence>MQAPGATVRHLFERKEPPVNLLRNHGWRLALVASGVVMLAGGPMHPASDAEHPLREELAIMTAHPDWVPAHVLIMISTVLLAAGLVIAHRRQAWPGVQRALGFAAVAVTVYVVETAFHLAAVVDSHALHHGGAAPVAFTHLGLSLLLYPVTGLAVAYLAARQLADWSGPRRFAGLPGVVGGLLHAVSVPLTMALPDTELTPAFAGASILFAVWALATGLAGAPRPAAVATPREPVPV</sequence>
<reference evidence="2" key="1">
    <citation type="submission" date="2021-01" db="EMBL/GenBank/DDBJ databases">
        <title>Whole genome shotgun sequence of Spirilliplanes yamanashiensis NBRC 15828.</title>
        <authorList>
            <person name="Komaki H."/>
            <person name="Tamura T."/>
        </authorList>
    </citation>
    <scope>NUCLEOTIDE SEQUENCE</scope>
    <source>
        <strain evidence="2">NBRC 15828</strain>
    </source>
</reference>
<protein>
    <recommendedName>
        <fullName evidence="4">DUF998 domain-containing protein</fullName>
    </recommendedName>
</protein>
<feature type="transmembrane region" description="Helical" evidence="1">
    <location>
        <begin position="172"/>
        <end position="190"/>
    </location>
</feature>
<feature type="transmembrane region" description="Helical" evidence="1">
    <location>
        <begin position="141"/>
        <end position="160"/>
    </location>
</feature>
<keyword evidence="1" id="KW-0812">Transmembrane</keyword>
<evidence type="ECO:0000256" key="1">
    <source>
        <dbReference type="SAM" id="Phobius"/>
    </source>
</evidence>
<proteinExistence type="predicted"/>
<keyword evidence="1" id="KW-0472">Membrane</keyword>
<feature type="transmembrane region" description="Helical" evidence="1">
    <location>
        <begin position="67"/>
        <end position="88"/>
    </location>
</feature>
<name>A0A8J3Y9M6_9ACTN</name>
<dbReference type="EMBL" id="BOOY01000025">
    <property type="protein sequence ID" value="GIJ03842.1"/>
    <property type="molecule type" value="Genomic_DNA"/>
</dbReference>
<evidence type="ECO:0000313" key="3">
    <source>
        <dbReference type="Proteomes" id="UP000652013"/>
    </source>
</evidence>
<dbReference type="Proteomes" id="UP000652013">
    <property type="component" value="Unassembled WGS sequence"/>
</dbReference>
<feature type="transmembrane region" description="Helical" evidence="1">
    <location>
        <begin position="202"/>
        <end position="222"/>
    </location>
</feature>
<organism evidence="2 3">
    <name type="scientific">Spirilliplanes yamanashiensis</name>
    <dbReference type="NCBI Taxonomy" id="42233"/>
    <lineage>
        <taxon>Bacteria</taxon>
        <taxon>Bacillati</taxon>
        <taxon>Actinomycetota</taxon>
        <taxon>Actinomycetes</taxon>
        <taxon>Micromonosporales</taxon>
        <taxon>Micromonosporaceae</taxon>
        <taxon>Spirilliplanes</taxon>
    </lineage>
</organism>
<feature type="transmembrane region" description="Helical" evidence="1">
    <location>
        <begin position="100"/>
        <end position="121"/>
    </location>
</feature>
<evidence type="ECO:0008006" key="4">
    <source>
        <dbReference type="Google" id="ProtNLM"/>
    </source>
</evidence>
<comment type="caution">
    <text evidence="2">The sequence shown here is derived from an EMBL/GenBank/DDBJ whole genome shotgun (WGS) entry which is preliminary data.</text>
</comment>
<gene>
    <name evidence="2" type="ORF">Sya03_31940</name>
</gene>
<dbReference type="AlphaFoldDB" id="A0A8J3Y9M6"/>
<keyword evidence="1" id="KW-1133">Transmembrane helix</keyword>
<feature type="transmembrane region" description="Helical" evidence="1">
    <location>
        <begin position="29"/>
        <end position="47"/>
    </location>
</feature>